<evidence type="ECO:0000313" key="4">
    <source>
        <dbReference type="Proteomes" id="UP000192380"/>
    </source>
</evidence>
<accession>H3RLL7</accession>
<dbReference type="Proteomes" id="UP000005050">
    <property type="component" value="Unassembled WGS sequence"/>
</dbReference>
<keyword evidence="4" id="KW-1185">Reference proteome</keyword>
<keyword evidence="1" id="KW-0614">Plasmid</keyword>
<reference evidence="1 4" key="3">
    <citation type="submission" date="2016-10" db="EMBL/GenBank/DDBJ databases">
        <title>Complete Genome Assembly of Pantoea stewartii subsp. stewartii DC283, a Corn Pathogen.</title>
        <authorList>
            <person name="Duong D.A."/>
            <person name="Stevens A.M."/>
            <person name="Jensen R.V."/>
        </authorList>
    </citation>
    <scope>NUCLEOTIDE SEQUENCE [LARGE SCALE GENOMIC DNA]</scope>
    <source>
        <strain evidence="1 4">DC283</strain>
        <plasmid evidence="1 4">ppDSJ01</plasmid>
    </source>
</reference>
<evidence type="ECO:0000313" key="1">
    <source>
        <dbReference type="EMBL" id="ARF52774.1"/>
    </source>
</evidence>
<reference evidence="2 3" key="1">
    <citation type="journal article" date="2012" name="Mol. Microbiol.">
        <title>The genetic and structural basis of two distinct terminal side branch residues in stewartan and amylovoran exopolysaccharides and their potential role in host adaptation.</title>
        <authorList>
            <person name="Wang X."/>
            <person name="Yang F."/>
            <person name="von Bodman S.B."/>
        </authorList>
    </citation>
    <scope>NUCLEOTIDE SEQUENCE [LARGE SCALE GENOMIC DNA]</scope>
    <source>
        <strain evidence="2 3">DC283</strain>
    </source>
</reference>
<reference evidence="2" key="2">
    <citation type="submission" date="2012-01" db="EMBL/GenBank/DDBJ databases">
        <authorList>
            <person name="Biehl B.S."/>
            <person name="Ding Y."/>
            <person name="Dugan-Rocha S.P."/>
            <person name="Gibbs R.A."/>
            <person name="Glasner J.D."/>
            <person name="Kovar C."/>
            <person name="Muzny D.M."/>
            <person name="Neeno-Eckwall E.C."/>
            <person name="Perna N.T."/>
            <person name="Qin X."/>
            <person name="von Bodman S.B."/>
            <person name="Weinstock G.M."/>
        </authorList>
    </citation>
    <scope>NUCLEOTIDE SEQUENCE</scope>
    <source>
        <strain evidence="2">DC283</strain>
    </source>
</reference>
<sequence>MNLSYAARIEIPTEEDVQRITEQVMSVFPATTGSAASDGITAHVMAGEIKHRLSKLIRVEVDLVVTGKTDDSSTPLQSCAPTPIGFHQHSVTPARHVFPHFFGSFPGPI</sequence>
<gene>
    <name evidence="2" type="ORF">CKS_5592</name>
    <name evidence="1" type="ORF">DSJ_26565</name>
</gene>
<protein>
    <submittedName>
        <fullName evidence="2">Uncharacterized protein</fullName>
    </submittedName>
</protein>
<evidence type="ECO:0000313" key="3">
    <source>
        <dbReference type="Proteomes" id="UP000005050"/>
    </source>
</evidence>
<dbReference type="KEGG" id="pstw:DSJ_26565"/>
<proteinExistence type="predicted"/>
<dbReference type="Proteomes" id="UP000192380">
    <property type="component" value="Plasmid ppDSJ01"/>
</dbReference>
<name>H3RLL7_PANSE</name>
<geneLocation type="plasmid" evidence="1 4">
    <name>ppDSJ01</name>
</geneLocation>
<dbReference type="EMBL" id="AHIE01000047">
    <property type="protein sequence ID" value="EHT97730.1"/>
    <property type="molecule type" value="Genomic_DNA"/>
</dbReference>
<dbReference type="EMBL" id="CP017592">
    <property type="protein sequence ID" value="ARF52774.1"/>
    <property type="molecule type" value="Genomic_DNA"/>
</dbReference>
<evidence type="ECO:0000313" key="2">
    <source>
        <dbReference type="EMBL" id="EHT97730.1"/>
    </source>
</evidence>
<dbReference type="AlphaFoldDB" id="H3RLL7"/>
<organism evidence="2 3">
    <name type="scientific">Pantoea stewartii subsp. stewartii DC283</name>
    <dbReference type="NCBI Taxonomy" id="660596"/>
    <lineage>
        <taxon>Bacteria</taxon>
        <taxon>Pseudomonadati</taxon>
        <taxon>Pseudomonadota</taxon>
        <taxon>Gammaproteobacteria</taxon>
        <taxon>Enterobacterales</taxon>
        <taxon>Erwiniaceae</taxon>
        <taxon>Pantoea</taxon>
    </lineage>
</organism>
<dbReference type="RefSeq" id="WP_006122396.1">
    <property type="nucleotide sequence ID" value="NZ_AHIE01000047.1"/>
</dbReference>